<evidence type="ECO:0000313" key="2">
    <source>
        <dbReference type="EMBL" id="MFC4349539.1"/>
    </source>
</evidence>
<dbReference type="Gene3D" id="2.40.160.10">
    <property type="entry name" value="Porin"/>
    <property type="match status" value="1"/>
</dbReference>
<dbReference type="SUPFAM" id="SSF56935">
    <property type="entry name" value="Porins"/>
    <property type="match status" value="1"/>
</dbReference>
<accession>A0ABV8UE71</accession>
<dbReference type="InterPro" id="IPR023614">
    <property type="entry name" value="Porin_dom_sf"/>
</dbReference>
<keyword evidence="3" id="KW-1185">Reference proteome</keyword>
<proteinExistence type="predicted"/>
<dbReference type="InterPro" id="IPR010870">
    <property type="entry name" value="Porin_O/P"/>
</dbReference>
<organism evidence="2 3">
    <name type="scientific">Kordiimonas lipolytica</name>
    <dbReference type="NCBI Taxonomy" id="1662421"/>
    <lineage>
        <taxon>Bacteria</taxon>
        <taxon>Pseudomonadati</taxon>
        <taxon>Pseudomonadota</taxon>
        <taxon>Alphaproteobacteria</taxon>
        <taxon>Kordiimonadales</taxon>
        <taxon>Kordiimonadaceae</taxon>
        <taxon>Kordiimonas</taxon>
    </lineage>
</organism>
<evidence type="ECO:0008006" key="4">
    <source>
        <dbReference type="Google" id="ProtNLM"/>
    </source>
</evidence>
<keyword evidence="1" id="KW-0175">Coiled coil</keyword>
<reference evidence="3" key="1">
    <citation type="journal article" date="2019" name="Int. J. Syst. Evol. Microbiol.">
        <title>The Global Catalogue of Microorganisms (GCM) 10K type strain sequencing project: providing services to taxonomists for standard genome sequencing and annotation.</title>
        <authorList>
            <consortium name="The Broad Institute Genomics Platform"/>
            <consortium name="The Broad Institute Genome Sequencing Center for Infectious Disease"/>
            <person name="Wu L."/>
            <person name="Ma J."/>
        </authorList>
    </citation>
    <scope>NUCLEOTIDE SEQUENCE [LARGE SCALE GENOMIC DNA]</scope>
    <source>
        <strain evidence="3">CGMCC 1.15304</strain>
    </source>
</reference>
<name>A0ABV8UE71_9PROT</name>
<dbReference type="Pfam" id="PF07396">
    <property type="entry name" value="Porin_O_P"/>
    <property type="match status" value="1"/>
</dbReference>
<protein>
    <recommendedName>
        <fullName evidence="4">Porin</fullName>
    </recommendedName>
</protein>
<gene>
    <name evidence="2" type="ORF">ACFO5Q_16930</name>
</gene>
<dbReference type="Proteomes" id="UP001595776">
    <property type="component" value="Unassembled WGS sequence"/>
</dbReference>
<feature type="coiled-coil region" evidence="1">
    <location>
        <begin position="33"/>
        <end position="74"/>
    </location>
</feature>
<dbReference type="EMBL" id="JBHSCR010000031">
    <property type="protein sequence ID" value="MFC4349539.1"/>
    <property type="molecule type" value="Genomic_DNA"/>
</dbReference>
<sequence length="445" mass="49006">MKAISYWGIAATMATAVATSGLTAPLHAQDADEVKLLERLNSLESEIQKLKEQLKETKKQAADTKKVAEKAEKKAVSAIAAKDVVRANSWHLAGYADVGIEFSDGENADTFTSGKFNPAFHFQFKDIVLFESEFEIKTSNTGETDIALEYSQLDFLLHDNAVLVAGKFLSPVGQFQERLHPSWINRATNAPAGFGHGGIQPLSEVGLMLRGGVPIGEKLFTYSVSLGNGPRAGHDGVELEGFGRDDNSNKALSGRLAFFPFDNLEIGGSFLTAKIAPEAEEEGDGHDDEVEVEDDHDDAEEVIADVAQSDYDLWGFDMAYTGGNWDIRAEYLTADLKGLGGDDDHGDAPEPISWEAWYAQAAYRLSGVTDSAFIHKLEPMVRYGRFTAEGDHELEDELSEKRFNVGLNYWVSPSVVVKTGLEFRNYLAEHREDDTRLQFQLSYGF</sequence>
<evidence type="ECO:0000256" key="1">
    <source>
        <dbReference type="SAM" id="Coils"/>
    </source>
</evidence>
<comment type="caution">
    <text evidence="2">The sequence shown here is derived from an EMBL/GenBank/DDBJ whole genome shotgun (WGS) entry which is preliminary data.</text>
</comment>
<evidence type="ECO:0000313" key="3">
    <source>
        <dbReference type="Proteomes" id="UP001595776"/>
    </source>
</evidence>
<dbReference type="RefSeq" id="WP_068148707.1">
    <property type="nucleotide sequence ID" value="NZ_JBHSCR010000031.1"/>
</dbReference>